<sequence length="144" mass="15641">MSSLTLFAALLLAAAVTFSDLQLTSATAGHSEVELLGSGLVEKRALHLCGGELVNALVSVCYQRRRRSDSGAAPMSSWLELPSDDVISTSDVTSLRQRVLQGLFTPHSPERRLLAADSRYKRGDGIVEQCCFRGCEMSTLLMYC</sequence>
<dbReference type="GO" id="GO:0005576">
    <property type="term" value="C:extracellular region"/>
    <property type="evidence" value="ECO:0007669"/>
    <property type="project" value="UniProtKB-SubCell"/>
</dbReference>
<evidence type="ECO:0000313" key="8">
    <source>
        <dbReference type="Proteomes" id="UP000440578"/>
    </source>
</evidence>
<evidence type="ECO:0000256" key="2">
    <source>
        <dbReference type="ARBA" id="ARBA00022685"/>
    </source>
</evidence>
<evidence type="ECO:0000313" key="7">
    <source>
        <dbReference type="EMBL" id="KAF0302705.1"/>
    </source>
</evidence>
<keyword evidence="4" id="KW-0964">Secreted</keyword>
<keyword evidence="3 5" id="KW-0732">Signal</keyword>
<dbReference type="Pfam" id="PF00049">
    <property type="entry name" value="Insulin"/>
    <property type="match status" value="1"/>
</dbReference>
<evidence type="ECO:0000256" key="1">
    <source>
        <dbReference type="ARBA" id="ARBA00009034"/>
    </source>
</evidence>
<dbReference type="OrthoDB" id="10019596at2759"/>
<comment type="caution">
    <text evidence="7">The sequence shown here is derived from an EMBL/GenBank/DDBJ whole genome shotgun (WGS) entry which is preliminary data.</text>
</comment>
<keyword evidence="8" id="KW-1185">Reference proteome</keyword>
<comment type="similarity">
    <text evidence="1 4">Belongs to the insulin family.</text>
</comment>
<reference evidence="7 8" key="1">
    <citation type="submission" date="2019-07" db="EMBL/GenBank/DDBJ databases">
        <title>Draft genome assembly of a fouling barnacle, Amphibalanus amphitrite (Darwin, 1854): The first reference genome for Thecostraca.</title>
        <authorList>
            <person name="Kim W."/>
        </authorList>
    </citation>
    <scope>NUCLEOTIDE SEQUENCE [LARGE SCALE GENOMIC DNA]</scope>
    <source>
        <strain evidence="7">SNU_AA5</strain>
        <tissue evidence="7">Soma without cirri and trophi</tissue>
    </source>
</reference>
<dbReference type="InterPro" id="IPR022353">
    <property type="entry name" value="Insulin_CS"/>
</dbReference>
<dbReference type="InterPro" id="IPR036438">
    <property type="entry name" value="Insulin-like_sf"/>
</dbReference>
<dbReference type="Gene3D" id="1.10.100.10">
    <property type="entry name" value="Insulin-like"/>
    <property type="match status" value="1"/>
</dbReference>
<proteinExistence type="inferred from homology"/>
<organism evidence="7 8">
    <name type="scientific">Amphibalanus amphitrite</name>
    <name type="common">Striped barnacle</name>
    <name type="synonym">Balanus amphitrite</name>
    <dbReference type="NCBI Taxonomy" id="1232801"/>
    <lineage>
        <taxon>Eukaryota</taxon>
        <taxon>Metazoa</taxon>
        <taxon>Ecdysozoa</taxon>
        <taxon>Arthropoda</taxon>
        <taxon>Crustacea</taxon>
        <taxon>Multicrustacea</taxon>
        <taxon>Cirripedia</taxon>
        <taxon>Thoracica</taxon>
        <taxon>Thoracicalcarea</taxon>
        <taxon>Balanomorpha</taxon>
        <taxon>Balanoidea</taxon>
        <taxon>Balanidae</taxon>
        <taxon>Amphibalaninae</taxon>
        <taxon>Amphibalanus</taxon>
    </lineage>
</organism>
<dbReference type="EMBL" id="VIIS01001025">
    <property type="protein sequence ID" value="KAF0302705.1"/>
    <property type="molecule type" value="Genomic_DNA"/>
</dbReference>
<evidence type="ECO:0000256" key="4">
    <source>
        <dbReference type="RuleBase" id="RU000406"/>
    </source>
</evidence>
<dbReference type="Proteomes" id="UP000440578">
    <property type="component" value="Unassembled WGS sequence"/>
</dbReference>
<dbReference type="SMART" id="SM00078">
    <property type="entry name" value="IlGF"/>
    <property type="match status" value="1"/>
</dbReference>
<evidence type="ECO:0000259" key="6">
    <source>
        <dbReference type="SMART" id="SM00078"/>
    </source>
</evidence>
<dbReference type="InterPro" id="IPR016179">
    <property type="entry name" value="Insulin-like"/>
</dbReference>
<gene>
    <name evidence="7" type="ORF">FJT64_002940</name>
</gene>
<comment type="subcellular location">
    <subcellularLocation>
        <location evidence="4">Secreted</location>
    </subcellularLocation>
</comment>
<evidence type="ECO:0000256" key="5">
    <source>
        <dbReference type="SAM" id="SignalP"/>
    </source>
</evidence>
<dbReference type="GO" id="GO:0005179">
    <property type="term" value="F:hormone activity"/>
    <property type="evidence" value="ECO:0007669"/>
    <property type="project" value="InterPro"/>
</dbReference>
<dbReference type="PRINTS" id="PR00276">
    <property type="entry name" value="INSULINFAMLY"/>
</dbReference>
<feature type="domain" description="Insulin-like" evidence="6">
    <location>
        <begin position="46"/>
        <end position="144"/>
    </location>
</feature>
<dbReference type="PROSITE" id="PS00262">
    <property type="entry name" value="INSULIN"/>
    <property type="match status" value="1"/>
</dbReference>
<dbReference type="AlphaFoldDB" id="A0A6A4W883"/>
<dbReference type="SUPFAM" id="SSF56994">
    <property type="entry name" value="Insulin-like"/>
    <property type="match status" value="1"/>
</dbReference>
<feature type="signal peptide" evidence="5">
    <location>
        <begin position="1"/>
        <end position="26"/>
    </location>
</feature>
<keyword evidence="2" id="KW-0165">Cleavage on pair of basic residues</keyword>
<evidence type="ECO:0000256" key="3">
    <source>
        <dbReference type="ARBA" id="ARBA00022729"/>
    </source>
</evidence>
<accession>A0A6A4W883</accession>
<protein>
    <recommendedName>
        <fullName evidence="6">Insulin-like domain-containing protein</fullName>
    </recommendedName>
</protein>
<name>A0A6A4W883_AMPAM</name>
<dbReference type="InterPro" id="IPR022352">
    <property type="entry name" value="Ins/IGF/rlx"/>
</dbReference>
<feature type="chain" id="PRO_5025499463" description="Insulin-like domain-containing protein" evidence="5">
    <location>
        <begin position="27"/>
        <end position="144"/>
    </location>
</feature>